<evidence type="ECO:0000256" key="2">
    <source>
        <dbReference type="ARBA" id="ARBA00007611"/>
    </source>
</evidence>
<dbReference type="EMBL" id="JAFNEN010000490">
    <property type="protein sequence ID" value="KAG8181901.1"/>
    <property type="molecule type" value="Genomic_DNA"/>
</dbReference>
<evidence type="ECO:0000313" key="14">
    <source>
        <dbReference type="Proteomes" id="UP000827092"/>
    </source>
</evidence>
<dbReference type="SMART" id="SM00131">
    <property type="entry name" value="KU"/>
    <property type="match status" value="5"/>
</dbReference>
<feature type="domain" description="BPTI/Kunitz inhibitor" evidence="12">
    <location>
        <begin position="144"/>
        <end position="194"/>
    </location>
</feature>
<comment type="caution">
    <text evidence="13">The sequence shown here is derived from an EMBL/GenBank/DDBJ whole genome shotgun (WGS) entry which is preliminary data.</text>
</comment>
<dbReference type="GO" id="GO:0005576">
    <property type="term" value="C:extracellular region"/>
    <property type="evidence" value="ECO:0007669"/>
    <property type="project" value="UniProtKB-SubCell"/>
</dbReference>
<dbReference type="InterPro" id="IPR036880">
    <property type="entry name" value="Kunitz_BPTI_sf"/>
</dbReference>
<accession>A0AAV6UE29</accession>
<feature type="domain" description="BPTI/Kunitz inhibitor" evidence="12">
    <location>
        <begin position="325"/>
        <end position="375"/>
    </location>
</feature>
<dbReference type="PROSITE" id="PS00280">
    <property type="entry name" value="BPTI_KUNITZ_1"/>
    <property type="match status" value="4"/>
</dbReference>
<dbReference type="InterPro" id="IPR002919">
    <property type="entry name" value="TIL_dom"/>
</dbReference>
<protein>
    <recommendedName>
        <fullName evidence="12">BPTI/Kunitz inhibitor domain-containing protein</fullName>
    </recommendedName>
</protein>
<gene>
    <name evidence="13" type="ORF">JTE90_026060</name>
</gene>
<evidence type="ECO:0000256" key="5">
    <source>
        <dbReference type="ARBA" id="ARBA00022729"/>
    </source>
</evidence>
<keyword evidence="14" id="KW-1185">Reference proteome</keyword>
<keyword evidence="7" id="KW-0722">Serine protease inhibitor</keyword>
<evidence type="ECO:0000256" key="4">
    <source>
        <dbReference type="ARBA" id="ARBA00022690"/>
    </source>
</evidence>
<feature type="signal peptide" evidence="11">
    <location>
        <begin position="1"/>
        <end position="15"/>
    </location>
</feature>
<comment type="similarity">
    <text evidence="2">Belongs to the serine protease inhibitor-like (TIL domain-containing) family.</text>
</comment>
<dbReference type="Gene3D" id="2.10.25.10">
    <property type="entry name" value="Laminin"/>
    <property type="match status" value="6"/>
</dbReference>
<dbReference type="InterPro" id="IPR002223">
    <property type="entry name" value="Kunitz_BPTI"/>
</dbReference>
<dbReference type="PRINTS" id="PR00759">
    <property type="entry name" value="BASICPTASE"/>
</dbReference>
<dbReference type="GO" id="GO:0004867">
    <property type="term" value="F:serine-type endopeptidase inhibitor activity"/>
    <property type="evidence" value="ECO:0007669"/>
    <property type="project" value="UniProtKB-KW"/>
</dbReference>
<keyword evidence="4" id="KW-0646">Protease inhibitor</keyword>
<proteinExistence type="inferred from homology"/>
<evidence type="ECO:0000256" key="11">
    <source>
        <dbReference type="SAM" id="SignalP"/>
    </source>
</evidence>
<name>A0AAV6UE29_9ARAC</name>
<organism evidence="13 14">
    <name type="scientific">Oedothorax gibbosus</name>
    <dbReference type="NCBI Taxonomy" id="931172"/>
    <lineage>
        <taxon>Eukaryota</taxon>
        <taxon>Metazoa</taxon>
        <taxon>Ecdysozoa</taxon>
        <taxon>Arthropoda</taxon>
        <taxon>Chelicerata</taxon>
        <taxon>Arachnida</taxon>
        <taxon>Araneae</taxon>
        <taxon>Araneomorphae</taxon>
        <taxon>Entelegynae</taxon>
        <taxon>Araneoidea</taxon>
        <taxon>Linyphiidae</taxon>
        <taxon>Erigoninae</taxon>
        <taxon>Oedothorax</taxon>
    </lineage>
</organism>
<feature type="domain" description="BPTI/Kunitz inhibitor" evidence="12">
    <location>
        <begin position="632"/>
        <end position="682"/>
    </location>
</feature>
<dbReference type="AlphaFoldDB" id="A0AAV6UE29"/>
<keyword evidence="8" id="KW-1015">Disulfide bond</keyword>
<comment type="subcellular location">
    <subcellularLocation>
        <location evidence="1">Secreted</location>
    </subcellularLocation>
</comment>
<dbReference type="Proteomes" id="UP000827092">
    <property type="component" value="Unassembled WGS sequence"/>
</dbReference>
<dbReference type="SUPFAM" id="SSF57567">
    <property type="entry name" value="Serine protease inhibitors"/>
    <property type="match status" value="6"/>
</dbReference>
<sequence>MKVFILLSLVAGALAVLDCPVHQHYESCGTACPLTCDNHNDPPQACILMCNPGCHCDPGYVKTKSGSCVKPESCNTNEVCTGENQRYNECGTACPLTCDNYMNPPKACTKQCVVGCECQEGYVKNKQGECVLPAQCPSFASSLCELEAETGMCRGYFPRYFFNKASGKCERFIYGGCGGNENNFKTLSECHDNCAAEAANAVCGENEEFTNCGTACPMTCDNIDNPPKVCTLQCVIGCQCQKGYVRNAEGKCVLPEQCPSKAVCGKNQVYQECGTACPLTCENLGNPPKVCTLQCVVGCACQEGYVKNSEGECVKPEQCKAHNLCELKAETGMCRGYFPRYHFNKATGQCEKFIYGGCGGNGNNFETIEECHKSCGASAHAVCGVNQEFQECGTACPLTCYTFRNPLDFCTDQCVIGCACQKGYVQNAQGECVLPEQCPSQAQSLCELEIEEGMCRGYFPRFAYNKATGQCEEFIYGGCGGNENNFETIEECHSSCAASANAVCGANQEFHNCGTACPLTCDNYKNPPKFCTLQCVIGCACQKGYVKTSDGRCVLPEQCESAQNALDRPDCDKAPETGVCKASHTRWYYDQEAGMCQIFIYGGCGGNRNNFESRDECYNKCGALAPPKNALCAQEKVIGPCRAAFPRYFYNQKTGACEKFIYGGCQGNANNFFSEEECHATCLD</sequence>
<dbReference type="CDD" id="cd19941">
    <property type="entry name" value="TIL"/>
    <property type="match status" value="6"/>
</dbReference>
<keyword evidence="5 11" id="KW-0732">Signal</keyword>
<dbReference type="FunFam" id="4.10.410.10:FF:000004">
    <property type="entry name" value="Tissue factor pathway inhibitor"/>
    <property type="match status" value="2"/>
</dbReference>
<evidence type="ECO:0000256" key="9">
    <source>
        <dbReference type="ARBA" id="ARBA00049646"/>
    </source>
</evidence>
<dbReference type="FunFam" id="2.10.25.10:FF:000055">
    <property type="entry name" value="alpha-tectorin isoform X1"/>
    <property type="match status" value="3"/>
</dbReference>
<dbReference type="PANTHER" id="PTHR47247">
    <property type="entry name" value="KUNITZ-TYPE PROTEASE INHIBITOR 2"/>
    <property type="match status" value="1"/>
</dbReference>
<evidence type="ECO:0000313" key="13">
    <source>
        <dbReference type="EMBL" id="KAG8181901.1"/>
    </source>
</evidence>
<feature type="domain" description="BPTI/Kunitz inhibitor" evidence="12">
    <location>
        <begin position="571"/>
        <end position="621"/>
    </location>
</feature>
<dbReference type="CDD" id="cd00109">
    <property type="entry name" value="Kunitz-type"/>
    <property type="match status" value="4"/>
</dbReference>
<evidence type="ECO:0000256" key="7">
    <source>
        <dbReference type="ARBA" id="ARBA00022900"/>
    </source>
</evidence>
<dbReference type="FunFam" id="4.10.410.10:FF:000020">
    <property type="entry name" value="Collagen, type VI, alpha 3"/>
    <property type="match status" value="1"/>
</dbReference>
<reference evidence="13 14" key="1">
    <citation type="journal article" date="2022" name="Nat. Ecol. Evol.">
        <title>A masculinizing supergene underlies an exaggerated male reproductive morph in a spider.</title>
        <authorList>
            <person name="Hendrickx F."/>
            <person name="De Corte Z."/>
            <person name="Sonet G."/>
            <person name="Van Belleghem S.M."/>
            <person name="Kostlbacher S."/>
            <person name="Vangestel C."/>
        </authorList>
    </citation>
    <scope>NUCLEOTIDE SEQUENCE [LARGE SCALE GENOMIC DNA]</scope>
    <source>
        <strain evidence="13">W744_W776</strain>
    </source>
</reference>
<dbReference type="Gene3D" id="4.10.410.10">
    <property type="entry name" value="Pancreatic trypsin inhibitor Kunitz domain"/>
    <property type="match status" value="5"/>
</dbReference>
<dbReference type="SUPFAM" id="SSF57362">
    <property type="entry name" value="BPTI-like"/>
    <property type="match status" value="5"/>
</dbReference>
<comment type="function">
    <text evidence="10">Serine protease inhibitor that inhibits trypsin at a molar ratio of 1:1.</text>
</comment>
<evidence type="ECO:0000256" key="8">
    <source>
        <dbReference type="ARBA" id="ARBA00023157"/>
    </source>
</evidence>
<feature type="domain" description="BPTI/Kunitz inhibitor" evidence="12">
    <location>
        <begin position="446"/>
        <end position="496"/>
    </location>
</feature>
<dbReference type="InterPro" id="IPR020901">
    <property type="entry name" value="Prtase_inh_Kunz-CS"/>
</dbReference>
<feature type="chain" id="PRO_5043316543" description="BPTI/Kunitz inhibitor domain-containing protein" evidence="11">
    <location>
        <begin position="16"/>
        <end position="684"/>
    </location>
</feature>
<dbReference type="FunFam" id="4.10.410.10:FF:000021">
    <property type="entry name" value="Serine protease inhibitor, putative"/>
    <property type="match status" value="2"/>
</dbReference>
<dbReference type="Pfam" id="PF00014">
    <property type="entry name" value="Kunitz_BPTI"/>
    <property type="match status" value="5"/>
</dbReference>
<evidence type="ECO:0000259" key="12">
    <source>
        <dbReference type="PROSITE" id="PS50279"/>
    </source>
</evidence>
<keyword evidence="3" id="KW-0964">Secreted</keyword>
<evidence type="ECO:0000256" key="1">
    <source>
        <dbReference type="ARBA" id="ARBA00004613"/>
    </source>
</evidence>
<comment type="similarity">
    <text evidence="9">Belongs to the venom Kunitz-type family. 01 (intermediate) subfamily.</text>
</comment>
<dbReference type="InterPro" id="IPR036084">
    <property type="entry name" value="Ser_inhib-like_sf"/>
</dbReference>
<keyword evidence="6" id="KW-0677">Repeat</keyword>
<evidence type="ECO:0000256" key="10">
    <source>
        <dbReference type="ARBA" id="ARBA00093388"/>
    </source>
</evidence>
<evidence type="ECO:0000256" key="3">
    <source>
        <dbReference type="ARBA" id="ARBA00022525"/>
    </source>
</evidence>
<evidence type="ECO:0000256" key="6">
    <source>
        <dbReference type="ARBA" id="ARBA00022737"/>
    </source>
</evidence>
<dbReference type="PROSITE" id="PS50279">
    <property type="entry name" value="BPTI_KUNITZ_2"/>
    <property type="match status" value="5"/>
</dbReference>
<dbReference type="Pfam" id="PF01826">
    <property type="entry name" value="TIL"/>
    <property type="match status" value="6"/>
</dbReference>
<dbReference type="PANTHER" id="PTHR47247:SF1">
    <property type="entry name" value="KUNITZ-TYPE PROTEASE INHIBITOR 2"/>
    <property type="match status" value="1"/>
</dbReference>